<keyword evidence="2" id="KW-0547">Nucleotide-binding</keyword>
<evidence type="ECO:0000256" key="2">
    <source>
        <dbReference type="ARBA" id="ARBA00022741"/>
    </source>
</evidence>
<evidence type="ECO:0000313" key="6">
    <source>
        <dbReference type="EMBL" id="BAB02137.1"/>
    </source>
</evidence>
<accession>Q9LJT5</accession>
<dbReference type="InterPro" id="IPR004364">
    <property type="entry name" value="Aa-tRNA-synt_II"/>
</dbReference>
<dbReference type="InterPro" id="IPR045864">
    <property type="entry name" value="aa-tRNA-synth_II/BPL/LPL"/>
</dbReference>
<name>Q9LJT5_ARATH</name>
<dbReference type="GO" id="GO:0005524">
    <property type="term" value="F:ATP binding"/>
    <property type="evidence" value="ECO:0007669"/>
    <property type="project" value="InterPro"/>
</dbReference>
<dbReference type="GO" id="GO:0006418">
    <property type="term" value="P:tRNA aminoacylation for protein translation"/>
    <property type="evidence" value="ECO:0007669"/>
    <property type="project" value="InterPro"/>
</dbReference>
<keyword evidence="3" id="KW-0067">ATP-binding</keyword>
<evidence type="ECO:0000256" key="4">
    <source>
        <dbReference type="SAM" id="MobiDB-lite"/>
    </source>
</evidence>
<organism evidence="6">
    <name type="scientific">Arabidopsis thaliana</name>
    <name type="common">Mouse-ear cress</name>
    <dbReference type="NCBI Taxonomy" id="3702"/>
    <lineage>
        <taxon>Eukaryota</taxon>
        <taxon>Viridiplantae</taxon>
        <taxon>Streptophyta</taxon>
        <taxon>Embryophyta</taxon>
        <taxon>Tracheophyta</taxon>
        <taxon>Spermatophyta</taxon>
        <taxon>Magnoliopsida</taxon>
        <taxon>eudicotyledons</taxon>
        <taxon>Gunneridae</taxon>
        <taxon>Pentapetalae</taxon>
        <taxon>rosids</taxon>
        <taxon>malvids</taxon>
        <taxon>Brassicales</taxon>
        <taxon>Brassicaceae</taxon>
        <taxon>Camelineae</taxon>
        <taxon>Arabidopsis</taxon>
    </lineage>
</organism>
<evidence type="ECO:0000256" key="3">
    <source>
        <dbReference type="ARBA" id="ARBA00022840"/>
    </source>
</evidence>
<dbReference type="PANTHER" id="PTHR42918">
    <property type="entry name" value="LYSYL-TRNA SYNTHETASE"/>
    <property type="match status" value="1"/>
</dbReference>
<evidence type="ECO:0000256" key="1">
    <source>
        <dbReference type="ARBA" id="ARBA00022598"/>
    </source>
</evidence>
<evidence type="ECO:0000259" key="5">
    <source>
        <dbReference type="Pfam" id="PF00152"/>
    </source>
</evidence>
<feature type="compositionally biased region" description="Basic and acidic residues" evidence="4">
    <location>
        <begin position="417"/>
        <end position="431"/>
    </location>
</feature>
<proteinExistence type="predicted"/>
<dbReference type="Gene3D" id="3.30.930.10">
    <property type="entry name" value="Bira Bifunctional Protein, Domain 2"/>
    <property type="match status" value="1"/>
</dbReference>
<keyword evidence="1" id="KW-0436">Ligase</keyword>
<dbReference type="ExpressionAtlas" id="Q9LJT5">
    <property type="expression patterns" value="baseline and differential"/>
</dbReference>
<dbReference type="EMBL" id="AP000411">
    <property type="protein sequence ID" value="BAB02137.1"/>
    <property type="molecule type" value="Genomic_DNA"/>
</dbReference>
<feature type="region of interest" description="Disordered" evidence="4">
    <location>
        <begin position="417"/>
        <end position="455"/>
    </location>
</feature>
<feature type="region of interest" description="Disordered" evidence="4">
    <location>
        <begin position="1"/>
        <end position="21"/>
    </location>
</feature>
<sequence>MTNHSRQEGTIPVIQGENQGNSHENTVEHLLGVLPLEEPFDPLAPVLKIINQSRNKGRIPIIQSHHKVIKKRTLRRHHVIPLGTENVKGTRKRRGKQTRTFLLDSRLRSKQLLGRKILTPLVNDSHGEEEQVEDRVSRPSDENLRRCLSNFESYYGENNIPEHESWKEFKCMMARETKTTMNVNHQPHYSGIQHEGSVREYRERFEAICLGLVTLPGQHLEEIFIQGLKPTLQDAVRRFKSNGIVGMMNLAQWLEEASENDNGTGGDTRAPVSGYRAGIEELMCMTMVQGNQEVFSTCGLMKNKELKFFGSISGHHVSVRIDSGATNNFMPKDLAIHFKLPGKETNLVSVLLGHGLHIKSKEKCMGIGGTSINWEKNIMSFNHGNKWVTIGEENDVLHPYTKENLKLSTIRVKMRSGNEQEELNKTAREGPAEENSWKQFGVTPKGGNESCSNQYGCTDRQSGDDEAMAMDETFCMALEYGLPPTGGWGMGIDRPLMLLTDSQNIKVKPKLIVKHTSLEAPAGGKRVVD</sequence>
<dbReference type="GO" id="GO:0004812">
    <property type="term" value="F:aminoacyl-tRNA ligase activity"/>
    <property type="evidence" value="ECO:0007669"/>
    <property type="project" value="InterPro"/>
</dbReference>
<feature type="domain" description="Aminoacyl-tRNA synthetase class II (D/K/N)" evidence="5">
    <location>
        <begin position="461"/>
        <end position="506"/>
    </location>
</feature>
<dbReference type="Pfam" id="PF00152">
    <property type="entry name" value="tRNA-synt_2"/>
    <property type="match status" value="1"/>
</dbReference>
<protein>
    <recommendedName>
        <fullName evidence="5">Aminoacyl-tRNA synthetase class II (D/K/N) domain-containing protein</fullName>
    </recommendedName>
</protein>
<dbReference type="PANTHER" id="PTHR42918:SF9">
    <property type="entry name" value="LYSINE--TRNA LIGASE"/>
    <property type="match status" value="1"/>
</dbReference>
<reference key="2">
    <citation type="journal article" date="2000" name="Nature">
        <title>Sequence and analysis of chromosome 3 of the plant Arabidopsis thaliana.</title>
        <authorList>
            <consortium name="European Union Chromosome 3 Arabidopsis Sequencing Consortium"/>
            <consortium name="Institute for Genomic Research"/>
            <consortium name="Kazusa DNA Research Institute"/>
            <person name="Salanoubat M."/>
            <person name="Lemcke K."/>
            <person name="Rieger M."/>
            <person name="Ansorge W."/>
            <person name="Unseld M."/>
            <person name="Fartmann B."/>
            <person name="Valle G."/>
            <person name="Blocker H."/>
            <person name="Perez-Alonso M."/>
            <person name="Obermaier B."/>
            <person name="Delseny M."/>
            <person name="Boutry M."/>
            <person name="Grivell L.A."/>
            <person name="Mache R."/>
            <person name="Puigdomenech P."/>
            <person name="De Simone V."/>
            <person name="Choisne N."/>
            <person name="Artiguenave F."/>
            <person name="Robert C."/>
            <person name="Brottier P."/>
            <person name="Wincker P."/>
            <person name="Cattolico L."/>
            <person name="Weissenbach J."/>
            <person name="Saurin W."/>
            <person name="Quetier F."/>
            <person name="Schafer M."/>
            <person name="Muller-Auer S."/>
            <person name="Gabel C."/>
            <person name="Fuchs M."/>
            <person name="Benes V."/>
            <person name="Wurmbach E."/>
            <person name="Drzonek H."/>
            <person name="Erfle H."/>
            <person name="Jordan N."/>
            <person name="Bangert S."/>
            <person name="Wiedelmann R."/>
            <person name="Kranz H."/>
            <person name="Voss H."/>
            <person name="Holland R."/>
            <person name="Brandt P."/>
            <person name="Nyakatura G."/>
            <person name="Vezzi A."/>
            <person name="D'Angelo M."/>
            <person name="Pallavicini A."/>
            <person name="Toppo S."/>
            <person name="Simionati B."/>
            <person name="Conrad A."/>
            <person name="Hornischer K."/>
            <person name="Kauer G."/>
            <person name="Lohnert T.H."/>
            <person name="Nordsiek G."/>
            <person name="Reichelt J."/>
            <person name="Scharfe M."/>
            <person name="Schon O."/>
            <person name="Bargues M."/>
            <person name="Terol J."/>
            <person name="Climent J."/>
            <person name="Navarro P."/>
            <person name="Collado C."/>
            <person name="Perez-Perez A."/>
            <person name="Ottenwalder B."/>
            <person name="Duchemin D."/>
            <person name="Cooke R."/>
            <person name="Laudie M."/>
            <person name="Berger-Llauro C."/>
            <person name="Purnelle B."/>
            <person name="Masuy D."/>
            <person name="de Haan M."/>
            <person name="Maarse A.C."/>
            <person name="Alcaraz J.P."/>
            <person name="Cottet A."/>
            <person name="Casacuberta E."/>
            <person name="Monfort A."/>
            <person name="Argiriou A."/>
            <person name="flores M."/>
            <person name="Liguori R."/>
            <person name="Vitale D."/>
            <person name="Mannhaupt G."/>
            <person name="Haase D."/>
            <person name="Schoof H."/>
            <person name="Rudd S."/>
            <person name="Zaccaria P."/>
            <person name="Mewes H.W."/>
            <person name="Mayer K.F."/>
            <person name="Kaul S."/>
            <person name="Town C.D."/>
            <person name="Koo H.L."/>
            <person name="Tallon L.J."/>
            <person name="Jenkins J."/>
            <person name="Rooney T."/>
            <person name="Rizzo M."/>
            <person name="Walts A."/>
            <person name="Utterback T."/>
            <person name="Fujii C.Y."/>
            <person name="Shea T.P."/>
            <person name="Creasy T.H."/>
            <person name="Haas B."/>
            <person name="Maiti R."/>
            <person name="Wu D."/>
            <person name="Peterson J."/>
            <person name="Van Aken S."/>
            <person name="Pai G."/>
            <person name="Militscher J."/>
            <person name="Sellers P."/>
            <person name="Gill J.E."/>
            <person name="Feldblyum T.V."/>
            <person name="Preuss D."/>
            <person name="Lin X."/>
            <person name="Nierman W.C."/>
            <person name="Salzberg S.L."/>
            <person name="White O."/>
            <person name="Venter J.C."/>
            <person name="Fraser C.M."/>
            <person name="Kaneko T."/>
            <person name="Nakamura Y."/>
            <person name="Sato S."/>
            <person name="Kato T."/>
            <person name="Asamizu E."/>
            <person name="Sasamoto S."/>
            <person name="Kimura T."/>
            <person name="Idesawa K."/>
            <person name="Kawashima K."/>
            <person name="Kishida Y."/>
            <person name="Kiyokawa C."/>
            <person name="Kohara M."/>
            <person name="Matsumoto M."/>
            <person name="Matsuno A."/>
            <person name="Muraki A."/>
            <person name="Nakayama S."/>
            <person name="Nakazaki N."/>
            <person name="Shinpo S."/>
            <person name="Takeuchi C."/>
            <person name="Wada T."/>
            <person name="Watanabe A."/>
            <person name="Yamada M."/>
            <person name="Yasuda M."/>
            <person name="Tabata S."/>
        </authorList>
    </citation>
    <scope>NUCLEOTIDE SEQUENCE [LARGE SCALE GENOMIC DNA]</scope>
    <source>
        <strain>cv. Columbia</strain>
    </source>
</reference>
<dbReference type="SUPFAM" id="SSF55681">
    <property type="entry name" value="Class II aaRS and biotin synthetases"/>
    <property type="match status" value="2"/>
</dbReference>
<reference evidence="6" key="1">
    <citation type="journal article" date="2000" name="DNA Res.">
        <title>Structural analysis of Arabidopsis thaliana chromosome 3. II. Sequence features of the 4,251,695 bp regions covered by 90 P1, TAC and BAC clones.</title>
        <authorList>
            <person name="Nakamura Y."/>
        </authorList>
    </citation>
    <scope>NUCLEOTIDE SEQUENCE [LARGE SCALE GENOMIC DNA]</scope>
</reference>
<dbReference type="AlphaFoldDB" id="Q9LJT5"/>